<dbReference type="InterPro" id="IPR027843">
    <property type="entry name" value="DUF4440"/>
</dbReference>
<sequence>MASSEDAKSILKPILDEYNKALDDGDCEKAAGFYHPDSVLITSGAKCVYGRDEIKKKLLEYDEITGKTTTELSEEDYRMTGDYIIFSADFETTTEKIGVIRGAFTQIWKKTGDTYFIIHDIF</sequence>
<evidence type="ECO:0000313" key="3">
    <source>
        <dbReference type="Proteomes" id="UP000252519"/>
    </source>
</evidence>
<reference evidence="2 3" key="1">
    <citation type="submission" date="2014-10" db="EMBL/GenBank/DDBJ databases">
        <title>Draft genome of the hookworm Ancylostoma caninum.</title>
        <authorList>
            <person name="Mitreva M."/>
        </authorList>
    </citation>
    <scope>NUCLEOTIDE SEQUENCE [LARGE SCALE GENOMIC DNA]</scope>
    <source>
        <strain evidence="2 3">Baltimore</strain>
    </source>
</reference>
<evidence type="ECO:0000259" key="1">
    <source>
        <dbReference type="Pfam" id="PF14534"/>
    </source>
</evidence>
<feature type="domain" description="DUF4440" evidence="1">
    <location>
        <begin position="14"/>
        <end position="115"/>
    </location>
</feature>
<dbReference type="Gene3D" id="3.10.450.50">
    <property type="match status" value="1"/>
</dbReference>
<proteinExistence type="predicted"/>
<name>A0A368GVD1_ANCCA</name>
<dbReference type="InterPro" id="IPR032710">
    <property type="entry name" value="NTF2-like_dom_sf"/>
</dbReference>
<dbReference type="Proteomes" id="UP000252519">
    <property type="component" value="Unassembled WGS sequence"/>
</dbReference>
<accession>A0A368GVD1</accession>
<dbReference type="Pfam" id="PF14534">
    <property type="entry name" value="DUF4440"/>
    <property type="match status" value="1"/>
</dbReference>
<dbReference type="PANTHER" id="PTHR31664">
    <property type="entry name" value="PROTEIN CBG16427"/>
    <property type="match status" value="1"/>
</dbReference>
<evidence type="ECO:0000313" key="2">
    <source>
        <dbReference type="EMBL" id="RCN47568.1"/>
    </source>
</evidence>
<comment type="caution">
    <text evidence="2">The sequence shown here is derived from an EMBL/GenBank/DDBJ whole genome shotgun (WGS) entry which is preliminary data.</text>
</comment>
<dbReference type="SUPFAM" id="SSF54427">
    <property type="entry name" value="NTF2-like"/>
    <property type="match status" value="1"/>
</dbReference>
<dbReference type="OrthoDB" id="5793381at2759"/>
<gene>
    <name evidence="2" type="ORF">ANCCAN_06339</name>
</gene>
<protein>
    <recommendedName>
        <fullName evidence="1">DUF4440 domain-containing protein</fullName>
    </recommendedName>
</protein>
<dbReference type="PANTHER" id="PTHR31664:SF4">
    <property type="entry name" value="DUF4440 DOMAIN-CONTAINING PROTEIN"/>
    <property type="match status" value="1"/>
</dbReference>
<keyword evidence="3" id="KW-1185">Reference proteome</keyword>
<dbReference type="AlphaFoldDB" id="A0A368GVD1"/>
<dbReference type="EMBL" id="JOJR01000060">
    <property type="protein sequence ID" value="RCN47568.1"/>
    <property type="molecule type" value="Genomic_DNA"/>
</dbReference>
<organism evidence="2 3">
    <name type="scientific">Ancylostoma caninum</name>
    <name type="common">Dog hookworm</name>
    <dbReference type="NCBI Taxonomy" id="29170"/>
    <lineage>
        <taxon>Eukaryota</taxon>
        <taxon>Metazoa</taxon>
        <taxon>Ecdysozoa</taxon>
        <taxon>Nematoda</taxon>
        <taxon>Chromadorea</taxon>
        <taxon>Rhabditida</taxon>
        <taxon>Rhabditina</taxon>
        <taxon>Rhabditomorpha</taxon>
        <taxon>Strongyloidea</taxon>
        <taxon>Ancylostomatidae</taxon>
        <taxon>Ancylostomatinae</taxon>
        <taxon>Ancylostoma</taxon>
    </lineage>
</organism>